<name>A0A2Z2P206_9GAMM</name>
<protein>
    <recommendedName>
        <fullName evidence="4">DUF4396 domain-containing protein</fullName>
    </recommendedName>
</protein>
<dbReference type="KEGG" id="gai:IMCC3135_17925"/>
<feature type="transmembrane region" description="Helical" evidence="1">
    <location>
        <begin position="15"/>
        <end position="41"/>
    </location>
</feature>
<feature type="transmembrane region" description="Helical" evidence="1">
    <location>
        <begin position="53"/>
        <end position="74"/>
    </location>
</feature>
<keyword evidence="1" id="KW-0812">Transmembrane</keyword>
<sequence>MPLYTLWETGTRNQIVFAAVHCTGGDLLIASATLMVALLLFGNNQWPSETFGAVTLSMIILGIGYTVFSEWLNIVIRQSWAYSEAMPIVPVLEVGLSPLLQWIVVPSAAIWWARRAVVVQ</sequence>
<evidence type="ECO:0000313" key="3">
    <source>
        <dbReference type="Proteomes" id="UP000250079"/>
    </source>
</evidence>
<gene>
    <name evidence="2" type="ORF">IMCC3135_17925</name>
</gene>
<organism evidence="2 3">
    <name type="scientific">Granulosicoccus antarcticus IMCC3135</name>
    <dbReference type="NCBI Taxonomy" id="1192854"/>
    <lineage>
        <taxon>Bacteria</taxon>
        <taxon>Pseudomonadati</taxon>
        <taxon>Pseudomonadota</taxon>
        <taxon>Gammaproteobacteria</taxon>
        <taxon>Chromatiales</taxon>
        <taxon>Granulosicoccaceae</taxon>
        <taxon>Granulosicoccus</taxon>
    </lineage>
</organism>
<keyword evidence="1" id="KW-1133">Transmembrane helix</keyword>
<keyword evidence="1" id="KW-0472">Membrane</keyword>
<evidence type="ECO:0000256" key="1">
    <source>
        <dbReference type="SAM" id="Phobius"/>
    </source>
</evidence>
<reference evidence="2 3" key="1">
    <citation type="submission" date="2016-12" db="EMBL/GenBank/DDBJ databases">
        <authorList>
            <person name="Song W.-J."/>
            <person name="Kurnit D.M."/>
        </authorList>
    </citation>
    <scope>NUCLEOTIDE SEQUENCE [LARGE SCALE GENOMIC DNA]</scope>
    <source>
        <strain evidence="2 3">IMCC3135</strain>
    </source>
</reference>
<evidence type="ECO:0008006" key="4">
    <source>
        <dbReference type="Google" id="ProtNLM"/>
    </source>
</evidence>
<evidence type="ECO:0000313" key="2">
    <source>
        <dbReference type="EMBL" id="ASJ73664.1"/>
    </source>
</evidence>
<dbReference type="EMBL" id="CP018632">
    <property type="protein sequence ID" value="ASJ73664.1"/>
    <property type="molecule type" value="Genomic_DNA"/>
</dbReference>
<proteinExistence type="predicted"/>
<dbReference type="Proteomes" id="UP000250079">
    <property type="component" value="Chromosome"/>
</dbReference>
<keyword evidence="3" id="KW-1185">Reference proteome</keyword>
<accession>A0A2Z2P206</accession>
<dbReference type="AlphaFoldDB" id="A0A2Z2P206"/>